<name>A0A9W4HH41_PENOL</name>
<dbReference type="EMBL" id="CAJVOS010000013">
    <property type="protein sequence ID" value="CAG8009887.1"/>
    <property type="molecule type" value="Genomic_DNA"/>
</dbReference>
<feature type="compositionally biased region" description="Polar residues" evidence="1">
    <location>
        <begin position="26"/>
        <end position="35"/>
    </location>
</feature>
<reference evidence="2" key="1">
    <citation type="submission" date="2021-07" db="EMBL/GenBank/DDBJ databases">
        <authorList>
            <person name="Branca A.L. A."/>
        </authorList>
    </citation>
    <scope>NUCLEOTIDE SEQUENCE</scope>
</reference>
<sequence length="299" mass="31731">MAEKSNVRGNPKAQSSSPAPTPTPSLANRIQSSATGLAKSTFKPGSDLNNTLSSTNSKSGPSAQSSNAGTSIDSLSGPTSSVGPKQESFRSSNSAIPDEEFNFQQAPQLDEEDALHDTKGKGRLDSWNTNYASSQSQSQSQLQSHPQNHNQNPEDGAAVVDLLSAPSTEEDPATIPETDLDPAPLPLSASEREALDSFRLSSHGPRLTSASLVPDIDTFLSQGYNESQGQGQGQALRDEVLARLPGAGDWVGVQERYHEEVWGFLGPVLEAARTEIEQGRSEEGPAVRRLKMILGHMGG</sequence>
<feature type="region of interest" description="Disordered" evidence="1">
    <location>
        <begin position="1"/>
        <end position="154"/>
    </location>
</feature>
<feature type="region of interest" description="Disordered" evidence="1">
    <location>
        <begin position="167"/>
        <end position="186"/>
    </location>
</feature>
<comment type="caution">
    <text evidence="2">The sequence shown here is derived from an EMBL/GenBank/DDBJ whole genome shotgun (WGS) entry which is preliminary data.</text>
</comment>
<evidence type="ECO:0000313" key="2">
    <source>
        <dbReference type="EMBL" id="CAG8009887.1"/>
    </source>
</evidence>
<dbReference type="OrthoDB" id="5337545at2759"/>
<feature type="compositionally biased region" description="Basic and acidic residues" evidence="1">
    <location>
        <begin position="115"/>
        <end position="124"/>
    </location>
</feature>
<keyword evidence="3" id="KW-1185">Reference proteome</keyword>
<organism evidence="2 3">
    <name type="scientific">Penicillium olsonii</name>
    <dbReference type="NCBI Taxonomy" id="99116"/>
    <lineage>
        <taxon>Eukaryota</taxon>
        <taxon>Fungi</taxon>
        <taxon>Dikarya</taxon>
        <taxon>Ascomycota</taxon>
        <taxon>Pezizomycotina</taxon>
        <taxon>Eurotiomycetes</taxon>
        <taxon>Eurotiomycetidae</taxon>
        <taxon>Eurotiales</taxon>
        <taxon>Aspergillaceae</taxon>
        <taxon>Penicillium</taxon>
    </lineage>
</organism>
<dbReference type="AlphaFoldDB" id="A0A9W4HH41"/>
<evidence type="ECO:0000256" key="1">
    <source>
        <dbReference type="SAM" id="MobiDB-lite"/>
    </source>
</evidence>
<evidence type="ECO:0000313" key="3">
    <source>
        <dbReference type="Proteomes" id="UP001153618"/>
    </source>
</evidence>
<feature type="compositionally biased region" description="Polar residues" evidence="1">
    <location>
        <begin position="58"/>
        <end position="95"/>
    </location>
</feature>
<gene>
    <name evidence="2" type="ORF">POLS_LOCUS2096</name>
</gene>
<feature type="compositionally biased region" description="Low complexity" evidence="1">
    <location>
        <begin position="48"/>
        <end position="57"/>
    </location>
</feature>
<accession>A0A9W4HH41</accession>
<dbReference type="Proteomes" id="UP001153618">
    <property type="component" value="Unassembled WGS sequence"/>
</dbReference>
<protein>
    <submittedName>
        <fullName evidence="2">Uncharacterized protein</fullName>
    </submittedName>
</protein>
<proteinExistence type="predicted"/>
<feature type="compositionally biased region" description="Low complexity" evidence="1">
    <location>
        <begin position="133"/>
        <end position="153"/>
    </location>
</feature>